<accession>A0A830EC18</accession>
<dbReference type="Proteomes" id="UP000657075">
    <property type="component" value="Unassembled WGS sequence"/>
</dbReference>
<sequence>MLSVTQEKGVVPKLKQEVMKKMIEQGVRIDNRGLNDYRALSIRVGVVKTADGSSLVSLGNTKVMAGVKVEIGKPFEDTPDEGALIVNLEIAPTASPDVEPGPPDENAIEVARVVDRAIRHSGFLNFKSLSIVTGKHAWFLWVDVYVLNHDGNLVDASTIAAVTALMNTALPKVELDPAGNILRIDRGSRSPLSLNMDKLPLTITHVKIGNFLLVDPIREEEDLSDGAYITGVAGGSIVSIQKVTGAFTKDEVNYMVSNSINQYVKLRESVINIMKNPPTDLQL</sequence>
<dbReference type="GeneID" id="76206763"/>
<keyword evidence="8" id="KW-0269">Exonuclease</keyword>
<comment type="function">
    <text evidence="4">Non-catalytic component of the exosome, which is a complex involved in RNA degradation. Contributes to the structuring of the Rrp41 active site.</text>
</comment>
<keyword evidence="8" id="KW-0378">Hydrolase</keyword>
<dbReference type="GO" id="GO:0000177">
    <property type="term" value="C:cytoplasmic exosome (RNase complex)"/>
    <property type="evidence" value="ECO:0007669"/>
    <property type="project" value="TreeGrafter"/>
</dbReference>
<comment type="subunit">
    <text evidence="4">Component of the archaeal exosome complex. Forms a hexameric ring-like arrangement composed of 3 Rrp41-Rrp42 heterodimers. The hexameric ring associates with a trimer of Rrp4 and/or Csl4 subunits.</text>
</comment>
<evidence type="ECO:0000256" key="1">
    <source>
        <dbReference type="ARBA" id="ARBA00004496"/>
    </source>
</evidence>
<feature type="domain" description="Exoribonuclease phosphorolytic" evidence="6">
    <location>
        <begin position="199"/>
        <end position="259"/>
    </location>
</feature>
<dbReference type="HAMAP" id="MF_00622">
    <property type="entry name" value="Exosome_Rrp42"/>
    <property type="match status" value="1"/>
</dbReference>
<keyword evidence="2 4" id="KW-0963">Cytoplasm</keyword>
<reference evidence="10" key="3">
    <citation type="submission" date="2022-09" db="EMBL/GenBank/DDBJ databases">
        <title>Complete genome sequence of Vulcanisaeta souniana.</title>
        <authorList>
            <person name="Kato S."/>
            <person name="Itoh T."/>
            <person name="Ohkuma M."/>
        </authorList>
    </citation>
    <scope>NUCLEOTIDE SEQUENCE [LARGE SCALE GENOMIC DNA]</scope>
    <source>
        <strain evidence="10">JCM 11219</strain>
    </source>
</reference>
<dbReference type="GO" id="GO:0016075">
    <property type="term" value="P:rRNA catabolic process"/>
    <property type="evidence" value="ECO:0007669"/>
    <property type="project" value="TreeGrafter"/>
</dbReference>
<dbReference type="GO" id="GO:0004527">
    <property type="term" value="F:exonuclease activity"/>
    <property type="evidence" value="ECO:0007669"/>
    <property type="project" value="UniProtKB-KW"/>
</dbReference>
<dbReference type="SUPFAM" id="SSF55666">
    <property type="entry name" value="Ribonuclease PH domain 2-like"/>
    <property type="match status" value="1"/>
</dbReference>
<dbReference type="InterPro" id="IPR036345">
    <property type="entry name" value="ExoRNase_PH_dom2_sf"/>
</dbReference>
<dbReference type="InterPro" id="IPR027408">
    <property type="entry name" value="PNPase/RNase_PH_dom_sf"/>
</dbReference>
<evidence type="ECO:0000256" key="2">
    <source>
        <dbReference type="ARBA" id="ARBA00022490"/>
    </source>
</evidence>
<evidence type="ECO:0000313" key="7">
    <source>
        <dbReference type="EMBL" id="BDR92125.1"/>
    </source>
</evidence>
<dbReference type="Pfam" id="PF01138">
    <property type="entry name" value="RNase_PH"/>
    <property type="match status" value="1"/>
</dbReference>
<dbReference type="NCBIfam" id="NF003282">
    <property type="entry name" value="PRK04282.1-1"/>
    <property type="match status" value="1"/>
</dbReference>
<dbReference type="EMBL" id="BMNM01000001">
    <property type="protein sequence ID" value="GGI67734.1"/>
    <property type="molecule type" value="Genomic_DNA"/>
</dbReference>
<dbReference type="RefSeq" id="WP_188602235.1">
    <property type="nucleotide sequence ID" value="NZ_AP026830.1"/>
</dbReference>
<dbReference type="OrthoDB" id="30932at2157"/>
<keyword evidence="8" id="KW-0540">Nuclease</keyword>
<dbReference type="Proteomes" id="UP001060771">
    <property type="component" value="Chromosome"/>
</dbReference>
<dbReference type="Pfam" id="PF03725">
    <property type="entry name" value="RNase_PH_C"/>
    <property type="match status" value="1"/>
</dbReference>
<name>A0A830EC18_9CREN</name>
<dbReference type="PANTHER" id="PTHR11097">
    <property type="entry name" value="EXOSOME COMPLEX EXONUCLEASE RIBOSOMAL RNA PROCESSING PROTEIN"/>
    <property type="match status" value="1"/>
</dbReference>
<evidence type="ECO:0000313" key="10">
    <source>
        <dbReference type="Proteomes" id="UP001060771"/>
    </source>
</evidence>
<comment type="similarity">
    <text evidence="4">Belongs to the RNase PH family. Rrp42 subfamily.</text>
</comment>
<comment type="subcellular location">
    <subcellularLocation>
        <location evidence="1 4">Cytoplasm</location>
    </subcellularLocation>
</comment>
<evidence type="ECO:0000256" key="3">
    <source>
        <dbReference type="ARBA" id="ARBA00022835"/>
    </source>
</evidence>
<feature type="domain" description="Exoribonuclease phosphorolytic" evidence="5">
    <location>
        <begin position="37"/>
        <end position="171"/>
    </location>
</feature>
<reference evidence="7" key="4">
    <citation type="journal article" date="2023" name="Microbiol. Resour. Announc.">
        <title>Complete Genome Sequence of Vulcanisaeta souniana Strain IC-059, a Hyperthermophilic Archaeon Isolated from Hot Spring Water in Japan.</title>
        <authorList>
            <person name="Kato S."/>
            <person name="Itoh T."/>
            <person name="Wu L."/>
            <person name="Ma J."/>
            <person name="Ohkuma M."/>
        </authorList>
    </citation>
    <scope>NUCLEOTIDE SEQUENCE</scope>
    <source>
        <strain evidence="7">JCM 11219</strain>
    </source>
</reference>
<reference evidence="8" key="1">
    <citation type="journal article" date="2014" name="Int. J. Syst. Evol. Microbiol.">
        <title>Complete genome sequence of Corynebacterium casei LMG S-19264T (=DSM 44701T), isolated from a smear-ripened cheese.</title>
        <authorList>
            <consortium name="US DOE Joint Genome Institute (JGI-PGF)"/>
            <person name="Walter F."/>
            <person name="Albersmeier A."/>
            <person name="Kalinowski J."/>
            <person name="Ruckert C."/>
        </authorList>
    </citation>
    <scope>NUCLEOTIDE SEQUENCE</scope>
    <source>
        <strain evidence="8">JCM 11219</strain>
    </source>
</reference>
<reference evidence="8" key="2">
    <citation type="submission" date="2020-09" db="EMBL/GenBank/DDBJ databases">
        <authorList>
            <person name="Sun Q."/>
            <person name="Ohkuma M."/>
        </authorList>
    </citation>
    <scope>NUCLEOTIDE SEQUENCE</scope>
    <source>
        <strain evidence="8">JCM 11219</strain>
    </source>
</reference>
<evidence type="ECO:0000313" key="8">
    <source>
        <dbReference type="EMBL" id="GGI67734.1"/>
    </source>
</evidence>
<keyword evidence="3 4" id="KW-0271">Exosome</keyword>
<dbReference type="AlphaFoldDB" id="A0A830EC18"/>
<evidence type="ECO:0000313" key="9">
    <source>
        <dbReference type="Proteomes" id="UP000657075"/>
    </source>
</evidence>
<dbReference type="PANTHER" id="PTHR11097:SF8">
    <property type="entry name" value="EXOSOME COMPLEX COMPONENT RRP42"/>
    <property type="match status" value="1"/>
</dbReference>
<evidence type="ECO:0000256" key="4">
    <source>
        <dbReference type="HAMAP-Rule" id="MF_00622"/>
    </source>
</evidence>
<evidence type="ECO:0000259" key="6">
    <source>
        <dbReference type="Pfam" id="PF03725"/>
    </source>
</evidence>
<dbReference type="InterPro" id="IPR020568">
    <property type="entry name" value="Ribosomal_Su5_D2-typ_SF"/>
</dbReference>
<proteinExistence type="inferred from homology"/>
<dbReference type="InterPro" id="IPR001247">
    <property type="entry name" value="ExoRNase_PH_dom1"/>
</dbReference>
<dbReference type="GO" id="GO:0035925">
    <property type="term" value="F:mRNA 3'-UTR AU-rich region binding"/>
    <property type="evidence" value="ECO:0007669"/>
    <property type="project" value="TreeGrafter"/>
</dbReference>
<dbReference type="Gene3D" id="3.30.230.70">
    <property type="entry name" value="GHMP Kinase, N-terminal domain"/>
    <property type="match status" value="1"/>
</dbReference>
<gene>
    <name evidence="4" type="primary">rrp42</name>
    <name evidence="8" type="ORF">GCM10007112_00900</name>
    <name evidence="7" type="ORF">Vsou_12180</name>
</gene>
<protein>
    <recommendedName>
        <fullName evidence="4">Exosome complex component Rrp42</fullName>
    </recommendedName>
</protein>
<evidence type="ECO:0000259" key="5">
    <source>
        <dbReference type="Pfam" id="PF01138"/>
    </source>
</evidence>
<dbReference type="InterPro" id="IPR020869">
    <property type="entry name" value="Rrp42_archaea"/>
</dbReference>
<dbReference type="InterPro" id="IPR050590">
    <property type="entry name" value="Exosome_comp_Rrp42_subfam"/>
</dbReference>
<dbReference type="SUPFAM" id="SSF54211">
    <property type="entry name" value="Ribosomal protein S5 domain 2-like"/>
    <property type="match status" value="1"/>
</dbReference>
<organism evidence="8 9">
    <name type="scientific">Vulcanisaeta souniana JCM 11219</name>
    <dbReference type="NCBI Taxonomy" id="1293586"/>
    <lineage>
        <taxon>Archaea</taxon>
        <taxon>Thermoproteota</taxon>
        <taxon>Thermoprotei</taxon>
        <taxon>Thermoproteales</taxon>
        <taxon>Thermoproteaceae</taxon>
        <taxon>Vulcanisaeta</taxon>
    </lineage>
</organism>
<dbReference type="EMBL" id="AP026830">
    <property type="protein sequence ID" value="BDR92125.1"/>
    <property type="molecule type" value="Genomic_DNA"/>
</dbReference>
<dbReference type="InterPro" id="IPR015847">
    <property type="entry name" value="ExoRNase_PH_dom2"/>
</dbReference>
<dbReference type="FunFam" id="3.30.230.70:FF:000017">
    <property type="entry name" value="Exosome complex component Rrp42"/>
    <property type="match status" value="1"/>
</dbReference>
<keyword evidence="10" id="KW-1185">Reference proteome</keyword>